<dbReference type="RefSeq" id="WP_167356556.1">
    <property type="nucleotide sequence ID" value="NZ_FMZH01000002.1"/>
</dbReference>
<keyword evidence="3" id="KW-1003">Cell membrane</keyword>
<dbReference type="InterPro" id="IPR038468">
    <property type="entry name" value="MmpS_C"/>
</dbReference>
<reference evidence="9" key="1">
    <citation type="submission" date="2016-10" db="EMBL/GenBank/DDBJ databases">
        <authorList>
            <person name="Varghese N."/>
            <person name="Submissions S."/>
        </authorList>
    </citation>
    <scope>NUCLEOTIDE SEQUENCE [LARGE SCALE GENOMIC DNA]</scope>
    <source>
        <strain evidence="9">DSM 18609</strain>
    </source>
</reference>
<protein>
    <submittedName>
        <fullName evidence="8">Membrane protein</fullName>
    </submittedName>
</protein>
<dbReference type="STRING" id="390242.SAMN04488024_102392"/>
<evidence type="ECO:0000313" key="9">
    <source>
        <dbReference type="Proteomes" id="UP000199455"/>
    </source>
</evidence>
<feature type="signal peptide" evidence="7">
    <location>
        <begin position="1"/>
        <end position="18"/>
    </location>
</feature>
<evidence type="ECO:0000256" key="7">
    <source>
        <dbReference type="SAM" id="SignalP"/>
    </source>
</evidence>
<evidence type="ECO:0000256" key="6">
    <source>
        <dbReference type="ARBA" id="ARBA00023136"/>
    </source>
</evidence>
<keyword evidence="5" id="KW-1133">Transmembrane helix</keyword>
<sequence length="132" mass="14735">MKNIAYCFLLILALSSCAFSTMTTVYSKSKGKIDVTPKENYTVTYQVGFEENLKADVAYTDESGKQSKLENISGEWEKQVTLKAGTHVELKTLAKAKTKSRATYKILVDGKVVAEYIQTGKRLSYMLAFDLP</sequence>
<dbReference type="Pfam" id="PF05423">
    <property type="entry name" value="Mycobact_memb"/>
    <property type="match status" value="1"/>
</dbReference>
<evidence type="ECO:0000256" key="4">
    <source>
        <dbReference type="ARBA" id="ARBA00022692"/>
    </source>
</evidence>
<dbReference type="Proteomes" id="UP000199455">
    <property type="component" value="Unassembled WGS sequence"/>
</dbReference>
<evidence type="ECO:0000256" key="5">
    <source>
        <dbReference type="ARBA" id="ARBA00022989"/>
    </source>
</evidence>
<proteinExistence type="inferred from homology"/>
<dbReference type="EMBL" id="FMZH01000002">
    <property type="protein sequence ID" value="SDC56729.1"/>
    <property type="molecule type" value="Genomic_DNA"/>
</dbReference>
<comment type="subcellular location">
    <subcellularLocation>
        <location evidence="1">Cell membrane</location>
    </subcellularLocation>
</comment>
<evidence type="ECO:0000256" key="3">
    <source>
        <dbReference type="ARBA" id="ARBA00022475"/>
    </source>
</evidence>
<accession>A0A1G6MMH8</accession>
<dbReference type="PROSITE" id="PS51257">
    <property type="entry name" value="PROKAR_LIPOPROTEIN"/>
    <property type="match status" value="1"/>
</dbReference>
<keyword evidence="6" id="KW-0472">Membrane</keyword>
<evidence type="ECO:0000313" key="8">
    <source>
        <dbReference type="EMBL" id="SDC56729.1"/>
    </source>
</evidence>
<dbReference type="GO" id="GO:0005886">
    <property type="term" value="C:plasma membrane"/>
    <property type="evidence" value="ECO:0007669"/>
    <property type="project" value="UniProtKB-SubCell"/>
</dbReference>
<dbReference type="AlphaFoldDB" id="A0A1G6MMH8"/>
<gene>
    <name evidence="8" type="ORF">SAMN04488024_102392</name>
</gene>
<organism evidence="8 9">
    <name type="scientific">Pedobacter soli</name>
    <dbReference type="NCBI Taxonomy" id="390242"/>
    <lineage>
        <taxon>Bacteria</taxon>
        <taxon>Pseudomonadati</taxon>
        <taxon>Bacteroidota</taxon>
        <taxon>Sphingobacteriia</taxon>
        <taxon>Sphingobacteriales</taxon>
        <taxon>Sphingobacteriaceae</taxon>
        <taxon>Pedobacter</taxon>
    </lineage>
</organism>
<dbReference type="InterPro" id="IPR008693">
    <property type="entry name" value="MmpS"/>
</dbReference>
<keyword evidence="4" id="KW-0812">Transmembrane</keyword>
<name>A0A1G6MMH8_9SPHI</name>
<keyword evidence="9" id="KW-1185">Reference proteome</keyword>
<feature type="chain" id="PRO_5011477692" evidence="7">
    <location>
        <begin position="19"/>
        <end position="132"/>
    </location>
</feature>
<evidence type="ECO:0000256" key="2">
    <source>
        <dbReference type="ARBA" id="ARBA00007531"/>
    </source>
</evidence>
<comment type="similarity">
    <text evidence="2">Belongs to the MmpS family.</text>
</comment>
<keyword evidence="7" id="KW-0732">Signal</keyword>
<dbReference type="Gene3D" id="2.60.40.2880">
    <property type="entry name" value="MmpS1-5, C-terminal soluble domain"/>
    <property type="match status" value="1"/>
</dbReference>
<evidence type="ECO:0000256" key="1">
    <source>
        <dbReference type="ARBA" id="ARBA00004236"/>
    </source>
</evidence>